<dbReference type="InterPro" id="IPR000569">
    <property type="entry name" value="HECT_dom"/>
</dbReference>
<dbReference type="PANTHER" id="PTHR45670:SF1">
    <property type="entry name" value="E3 UBIQUITIN-PROTEIN LIGASE HECTD1"/>
    <property type="match status" value="1"/>
</dbReference>
<dbReference type="OrthoDB" id="423283at2759"/>
<dbReference type="GO" id="GO:0061630">
    <property type="term" value="F:ubiquitin protein ligase activity"/>
    <property type="evidence" value="ECO:0007669"/>
    <property type="project" value="InterPro"/>
</dbReference>
<evidence type="ECO:0000259" key="4">
    <source>
        <dbReference type="PROSITE" id="PS50237"/>
    </source>
</evidence>
<gene>
    <name evidence="5" type="ORF">TVAG_281310</name>
</gene>
<dbReference type="PANTHER" id="PTHR45670">
    <property type="entry name" value="E3 UBIQUITIN-PROTEIN LIGASE TRIP12"/>
    <property type="match status" value="1"/>
</dbReference>
<feature type="domain" description="HECT" evidence="4">
    <location>
        <begin position="91"/>
        <end position="239"/>
    </location>
</feature>
<protein>
    <recommendedName>
        <fullName evidence="4">HECT domain-containing protein</fullName>
    </recommendedName>
</protein>
<sequence length="239" mass="27673">MKEFGILIAKTIIMQATINDAFCDAFFKLLCGERFDWTEIDKSYANMFNNPEKLIGCDLATFNLGDGDITEENCQYVLEQFKVENYFKYVLEDFIQGFGTVMAPSALKLFSSEELKQIICGNNKYNYTIEDLRESIDCSQGVTPNIQKWLFEILAEFDQETFQNFLKFVTGSQKFPQNDLKKLNPKISLDKGDQNLEAFPTAKTCMRRIKIPDYPTKEILREKLLYAISNIDNMQFGYD</sequence>
<dbReference type="InParanoid" id="A2F955"/>
<dbReference type="Gene3D" id="3.30.2410.10">
    <property type="entry name" value="Hect, E3 ligase catalytic domain"/>
    <property type="match status" value="1"/>
</dbReference>
<dbReference type="eggNOG" id="KOG0170">
    <property type="taxonomic scope" value="Eukaryota"/>
</dbReference>
<dbReference type="EMBL" id="DS113671">
    <property type="protein sequence ID" value="EAX98533.1"/>
    <property type="molecule type" value="Genomic_DNA"/>
</dbReference>
<evidence type="ECO:0000256" key="3">
    <source>
        <dbReference type="PROSITE-ProRule" id="PRU00104"/>
    </source>
</evidence>
<keyword evidence="2 3" id="KW-0833">Ubl conjugation pathway</keyword>
<accession>A2F955</accession>
<dbReference type="AlphaFoldDB" id="A2F955"/>
<dbReference type="STRING" id="5722.A2F955"/>
<keyword evidence="6" id="KW-1185">Reference proteome</keyword>
<organism evidence="5 6">
    <name type="scientific">Trichomonas vaginalis (strain ATCC PRA-98 / G3)</name>
    <dbReference type="NCBI Taxonomy" id="412133"/>
    <lineage>
        <taxon>Eukaryota</taxon>
        <taxon>Metamonada</taxon>
        <taxon>Parabasalia</taxon>
        <taxon>Trichomonadida</taxon>
        <taxon>Trichomonadidae</taxon>
        <taxon>Trichomonas</taxon>
    </lineage>
</organism>
<dbReference type="SUPFAM" id="SSF56204">
    <property type="entry name" value="Hect, E3 ligase catalytic domain"/>
    <property type="match status" value="1"/>
</dbReference>
<evidence type="ECO:0000256" key="2">
    <source>
        <dbReference type="ARBA" id="ARBA00022786"/>
    </source>
</evidence>
<reference evidence="5" key="2">
    <citation type="journal article" date="2007" name="Science">
        <title>Draft genome sequence of the sexually transmitted pathogen Trichomonas vaginalis.</title>
        <authorList>
            <person name="Carlton J.M."/>
            <person name="Hirt R.P."/>
            <person name="Silva J.C."/>
            <person name="Delcher A.L."/>
            <person name="Schatz M."/>
            <person name="Zhao Q."/>
            <person name="Wortman J.R."/>
            <person name="Bidwell S.L."/>
            <person name="Alsmark U.C.M."/>
            <person name="Besteiro S."/>
            <person name="Sicheritz-Ponten T."/>
            <person name="Noel C.J."/>
            <person name="Dacks J.B."/>
            <person name="Foster P.G."/>
            <person name="Simillion C."/>
            <person name="Van de Peer Y."/>
            <person name="Miranda-Saavedra D."/>
            <person name="Barton G.J."/>
            <person name="Westrop G.D."/>
            <person name="Mueller S."/>
            <person name="Dessi D."/>
            <person name="Fiori P.L."/>
            <person name="Ren Q."/>
            <person name="Paulsen I."/>
            <person name="Zhang H."/>
            <person name="Bastida-Corcuera F.D."/>
            <person name="Simoes-Barbosa A."/>
            <person name="Brown M.T."/>
            <person name="Hayes R.D."/>
            <person name="Mukherjee M."/>
            <person name="Okumura C.Y."/>
            <person name="Schneider R."/>
            <person name="Smith A.J."/>
            <person name="Vanacova S."/>
            <person name="Villalvazo M."/>
            <person name="Haas B.J."/>
            <person name="Pertea M."/>
            <person name="Feldblyum T.V."/>
            <person name="Utterback T.R."/>
            <person name="Shu C.L."/>
            <person name="Osoegawa K."/>
            <person name="de Jong P.J."/>
            <person name="Hrdy I."/>
            <person name="Horvathova L."/>
            <person name="Zubacova Z."/>
            <person name="Dolezal P."/>
            <person name="Malik S.B."/>
            <person name="Logsdon J.M. Jr."/>
            <person name="Henze K."/>
            <person name="Gupta A."/>
            <person name="Wang C.C."/>
            <person name="Dunne R.L."/>
            <person name="Upcroft J.A."/>
            <person name="Upcroft P."/>
            <person name="White O."/>
            <person name="Salzberg S.L."/>
            <person name="Tang P."/>
            <person name="Chiu C.-H."/>
            <person name="Lee Y.-S."/>
            <person name="Embley T.M."/>
            <person name="Coombs G.H."/>
            <person name="Mottram J.C."/>
            <person name="Tachezy J."/>
            <person name="Fraser-Liggett C.M."/>
            <person name="Johnson P.J."/>
        </authorList>
    </citation>
    <scope>NUCLEOTIDE SEQUENCE [LARGE SCALE GENOMIC DNA]</scope>
    <source>
        <strain evidence="5">G3</strain>
    </source>
</reference>
<dbReference type="InterPro" id="IPR035983">
    <property type="entry name" value="Hect_E3_ubiquitin_ligase"/>
</dbReference>
<proteinExistence type="predicted"/>
<dbReference type="VEuPathDB" id="TrichDB:TVAG_281310"/>
<evidence type="ECO:0000313" key="5">
    <source>
        <dbReference type="EMBL" id="EAX98533.1"/>
    </source>
</evidence>
<dbReference type="InterPro" id="IPR045322">
    <property type="entry name" value="HECTD1/TRIP12-like"/>
</dbReference>
<dbReference type="OMA" id="INAHTHE"/>
<dbReference type="Pfam" id="PF00632">
    <property type="entry name" value="HECT"/>
    <property type="match status" value="1"/>
</dbReference>
<keyword evidence="1" id="KW-0808">Transferase</keyword>
<dbReference type="Proteomes" id="UP000001542">
    <property type="component" value="Unassembled WGS sequence"/>
</dbReference>
<name>A2F955_TRIV3</name>
<dbReference type="SMR" id="A2F955"/>
<reference evidence="5" key="1">
    <citation type="submission" date="2006-10" db="EMBL/GenBank/DDBJ databases">
        <authorList>
            <person name="Amadeo P."/>
            <person name="Zhao Q."/>
            <person name="Wortman J."/>
            <person name="Fraser-Liggett C."/>
            <person name="Carlton J."/>
        </authorList>
    </citation>
    <scope>NUCLEOTIDE SEQUENCE</scope>
    <source>
        <strain evidence="5">G3</strain>
    </source>
</reference>
<evidence type="ECO:0000313" key="6">
    <source>
        <dbReference type="Proteomes" id="UP000001542"/>
    </source>
</evidence>
<dbReference type="VEuPathDB" id="TrichDB:TVAGG3_0236440"/>
<evidence type="ECO:0000256" key="1">
    <source>
        <dbReference type="ARBA" id="ARBA00022679"/>
    </source>
</evidence>
<dbReference type="SMART" id="SM00119">
    <property type="entry name" value="HECTc"/>
    <property type="match status" value="1"/>
</dbReference>
<dbReference type="GO" id="GO:0006511">
    <property type="term" value="P:ubiquitin-dependent protein catabolic process"/>
    <property type="evidence" value="ECO:0007669"/>
    <property type="project" value="InterPro"/>
</dbReference>
<feature type="active site" description="Glycyl thioester intermediate" evidence="3">
    <location>
        <position position="205"/>
    </location>
</feature>
<dbReference type="PROSITE" id="PS50237">
    <property type="entry name" value="HECT"/>
    <property type="match status" value="1"/>
</dbReference>